<dbReference type="HOGENOM" id="CLU_059630_0_0_1"/>
<dbReference type="AGR" id="WB:WBGene00005919"/>
<dbReference type="AlphaFoldDB" id="Q9N5G6"/>
<feature type="transmembrane region" description="Helical" evidence="1">
    <location>
        <begin position="168"/>
        <end position="192"/>
    </location>
</feature>
<dbReference type="SUPFAM" id="SSF81321">
    <property type="entry name" value="Family A G protein-coupled receptor-like"/>
    <property type="match status" value="1"/>
</dbReference>
<dbReference type="Proteomes" id="UP000001940">
    <property type="component" value="Chromosome V"/>
</dbReference>
<dbReference type="Gene3D" id="1.20.1070.10">
    <property type="entry name" value="Rhodopsin 7-helix transmembrane proteins"/>
    <property type="match status" value="1"/>
</dbReference>
<evidence type="ECO:0000313" key="5">
    <source>
        <dbReference type="WormBase" id="R05D8.5"/>
    </source>
</evidence>
<dbReference type="KEGG" id="cel:CELE_R05D8.5"/>
<dbReference type="GeneID" id="187606"/>
<proteinExistence type="predicted"/>
<feature type="transmembrane region" description="Helical" evidence="1">
    <location>
        <begin position="126"/>
        <end position="148"/>
    </location>
</feature>
<dbReference type="WormBase" id="R05D8.5">
    <property type="protein sequence ID" value="CE51108"/>
    <property type="gene ID" value="WBGene00005919"/>
    <property type="gene designation" value="srx-28"/>
</dbReference>
<evidence type="ECO:0000313" key="3">
    <source>
        <dbReference type="EMBL" id="CCD65480.2"/>
    </source>
</evidence>
<dbReference type="InterPro" id="IPR019430">
    <property type="entry name" value="7TM_GPCR_serpentine_rcpt_Srx"/>
</dbReference>
<keyword evidence="3" id="KW-0675">Receptor</keyword>
<name>Q9N5G6_CAEEL</name>
<keyword evidence="4" id="KW-1185">Reference proteome</keyword>
<keyword evidence="1" id="KW-0472">Membrane</keyword>
<dbReference type="InParanoid" id="Q9N5G6"/>
<dbReference type="EMBL" id="BX284605">
    <property type="protein sequence ID" value="CCD65480.2"/>
    <property type="molecule type" value="Genomic_DNA"/>
</dbReference>
<evidence type="ECO:0000256" key="1">
    <source>
        <dbReference type="SAM" id="Phobius"/>
    </source>
</evidence>
<keyword evidence="1" id="KW-0812">Transmembrane</keyword>
<sequence>MYQQYITGVIAFIITFSGIFINLSVIYAINKTPSMSGSFGIITKSQVVCNMIMCSIYILFVLPLQLSSLSHFIPISHYFGTAAQTVYIISNLSHFLNALNRCCALFMPLWYTHIFSNSKTVFYRNFIWIFSIIFCITLYEFFKCFLLYAPKSWSFQFVQNPVCNQITWYLDFNFNCSIIIITLIIDLLVAFVGRKHSKTLPVGSEYSKVLRKRDWNFVRQTSSQGFNNFVGVLAFYIVAPRISDEWIILKFFVISLWVFMHAFDGAIIIISNHELRAVFEKKSVILVAPPSRNPSIIGANF</sequence>
<feature type="transmembrane region" description="Helical" evidence="1">
    <location>
        <begin position="41"/>
        <end position="62"/>
    </location>
</feature>
<dbReference type="Pfam" id="PF10328">
    <property type="entry name" value="7TM_GPCR_Srx"/>
    <property type="match status" value="1"/>
</dbReference>
<feature type="transmembrane region" description="Helical" evidence="1">
    <location>
        <begin position="248"/>
        <end position="271"/>
    </location>
</feature>
<evidence type="ECO:0000313" key="4">
    <source>
        <dbReference type="Proteomes" id="UP000001940"/>
    </source>
</evidence>
<dbReference type="PaxDb" id="6239-R05D8.5"/>
<feature type="transmembrane region" description="Helical" evidence="1">
    <location>
        <begin position="6"/>
        <end position="29"/>
    </location>
</feature>
<protein>
    <submittedName>
        <fullName evidence="3">7TM GPCR serpentine receptor class x (Srx) domain-containing protein</fullName>
    </submittedName>
</protein>
<dbReference type="RefSeq" id="NP_503749.3">
    <property type="nucleotide sequence ID" value="NM_071348.3"/>
</dbReference>
<gene>
    <name evidence="3 5" type="primary">srx-28</name>
    <name evidence="3" type="ORF">CELE_R05D8.5</name>
    <name evidence="5" type="ORF">R05D8.5</name>
</gene>
<organism evidence="3 4">
    <name type="scientific">Caenorhabditis elegans</name>
    <dbReference type="NCBI Taxonomy" id="6239"/>
    <lineage>
        <taxon>Eukaryota</taxon>
        <taxon>Metazoa</taxon>
        <taxon>Ecdysozoa</taxon>
        <taxon>Nematoda</taxon>
        <taxon>Chromadorea</taxon>
        <taxon>Rhabditida</taxon>
        <taxon>Rhabditina</taxon>
        <taxon>Rhabditomorpha</taxon>
        <taxon>Rhabditoidea</taxon>
        <taxon>Rhabditidae</taxon>
        <taxon>Peloderinae</taxon>
        <taxon>Caenorhabditis</taxon>
    </lineage>
</organism>
<dbReference type="PANTHER" id="PTHR23017:SF5">
    <property type="entry name" value="7TM GPCR SERPENTINE RECEPTOR CLASS X (SRX) DOMAIN-CONTAINING PROTEIN-RELATED"/>
    <property type="match status" value="1"/>
</dbReference>
<dbReference type="CTD" id="187606"/>
<dbReference type="PANTHER" id="PTHR23017">
    <property type="entry name" value="SERPENTINE RECEPTOR, CLASS X"/>
    <property type="match status" value="1"/>
</dbReference>
<feature type="domain" description="7TM GPCR serpentine receptor class x (Srx)" evidence="2">
    <location>
        <begin position="12"/>
        <end position="272"/>
    </location>
</feature>
<dbReference type="SMR" id="Q9N5G6"/>
<accession>Q9N5G6</accession>
<dbReference type="eggNOG" id="ENOG502TH6M">
    <property type="taxonomic scope" value="Eukaryota"/>
</dbReference>
<dbReference type="STRING" id="6239.R05D8.5.1"/>
<dbReference type="CDD" id="cd00637">
    <property type="entry name" value="7tm_classA_rhodopsin-like"/>
    <property type="match status" value="1"/>
</dbReference>
<evidence type="ECO:0000259" key="2">
    <source>
        <dbReference type="Pfam" id="PF10328"/>
    </source>
</evidence>
<reference evidence="3 4" key="1">
    <citation type="journal article" date="1998" name="Science">
        <title>Genome sequence of the nematode C. elegans: a platform for investigating biology.</title>
        <authorList>
            <consortium name="The C. elegans sequencing consortium"/>
            <person name="Sulson J.E."/>
            <person name="Waterston R."/>
        </authorList>
    </citation>
    <scope>NUCLEOTIDE SEQUENCE [LARGE SCALE GENOMIC DNA]</scope>
    <source>
        <strain evidence="3 4">Bristol N2</strain>
    </source>
</reference>
<keyword evidence="1" id="KW-1133">Transmembrane helix</keyword>
<dbReference type="FunCoup" id="Q9N5G6">
    <property type="interactions" value="1"/>
</dbReference>
<feature type="transmembrane region" description="Helical" evidence="1">
    <location>
        <begin position="225"/>
        <end position="242"/>
    </location>
</feature>
<dbReference type="UCSC" id="R05D8.5">
    <property type="organism name" value="c. elegans"/>
</dbReference>